<keyword evidence="2" id="KW-0413">Isomerase</keyword>
<dbReference type="Proteomes" id="UP001053296">
    <property type="component" value="Chromosome"/>
</dbReference>
<dbReference type="Pfam" id="PF02567">
    <property type="entry name" value="PhzC-PhzF"/>
    <property type="match status" value="1"/>
</dbReference>
<dbReference type="PANTHER" id="PTHR13774:SF39">
    <property type="entry name" value="BIOSYNTHESIS PROTEIN, PUTATIVE-RELATED"/>
    <property type="match status" value="1"/>
</dbReference>
<dbReference type="NCBIfam" id="TIGR00654">
    <property type="entry name" value="PhzF_family"/>
    <property type="match status" value="1"/>
</dbReference>
<organism evidence="3 4">
    <name type="scientific">Pseudodesulfovibrio sediminis</name>
    <dbReference type="NCBI Taxonomy" id="2810563"/>
    <lineage>
        <taxon>Bacteria</taxon>
        <taxon>Pseudomonadati</taxon>
        <taxon>Thermodesulfobacteriota</taxon>
        <taxon>Desulfovibrionia</taxon>
        <taxon>Desulfovibrionales</taxon>
        <taxon>Desulfovibrionaceae</taxon>
    </lineage>
</organism>
<evidence type="ECO:0008006" key="5">
    <source>
        <dbReference type="Google" id="ProtNLM"/>
    </source>
</evidence>
<reference evidence="3" key="1">
    <citation type="journal article" date="2022" name="Arch. Microbiol.">
        <title>Pseudodesulfovibrio sediminis sp. nov., a mesophilic and neutrophilic sulfate-reducing bacterium isolated from sediment of a brackish lake.</title>
        <authorList>
            <person name="Takahashi A."/>
            <person name="Kojima H."/>
            <person name="Watanabe M."/>
            <person name="Fukui M."/>
        </authorList>
    </citation>
    <scope>NUCLEOTIDE SEQUENCE</scope>
    <source>
        <strain evidence="3">SF6</strain>
    </source>
</reference>
<name>A0ABN6EVC9_9BACT</name>
<evidence type="ECO:0000313" key="3">
    <source>
        <dbReference type="EMBL" id="BCS89448.1"/>
    </source>
</evidence>
<sequence length="199" mass="21175">MLPVDIIGAGDHMKIIMTQGEVVFTPPYDRHTTDRILAALGLTVDDLLSDLPVQEVSTGHSKVMVPIRSVDTLDSLMPNMDALVACSRATQCNGFFVFAFNDEDDLALTSGRMFAPAVGIPEDPVTGNGNGPCGAYLSQHGRLPDRDVVSYCGRQGVAMGKEGVIEVTVHRHNGRPDTVQVGGLAVEAGQMEVVLESPS</sequence>
<evidence type="ECO:0000313" key="4">
    <source>
        <dbReference type="Proteomes" id="UP001053296"/>
    </source>
</evidence>
<dbReference type="PANTHER" id="PTHR13774">
    <property type="entry name" value="PHENAZINE BIOSYNTHESIS PROTEIN"/>
    <property type="match status" value="1"/>
</dbReference>
<keyword evidence="4" id="KW-1185">Reference proteome</keyword>
<comment type="similarity">
    <text evidence="1">Belongs to the PhzF family.</text>
</comment>
<evidence type="ECO:0000256" key="2">
    <source>
        <dbReference type="ARBA" id="ARBA00023235"/>
    </source>
</evidence>
<gene>
    <name evidence="3" type="ORF">PSDVSF_26900</name>
</gene>
<dbReference type="Gene3D" id="3.10.310.10">
    <property type="entry name" value="Diaminopimelate Epimerase, Chain A, domain 1"/>
    <property type="match status" value="1"/>
</dbReference>
<proteinExistence type="inferred from homology"/>
<dbReference type="InterPro" id="IPR003719">
    <property type="entry name" value="Phenazine_PhzF-like"/>
</dbReference>
<protein>
    <recommendedName>
        <fullName evidence="5">PhzF family phenazine biosynthesis protein</fullName>
    </recommendedName>
</protein>
<accession>A0ABN6EVC9</accession>
<dbReference type="EMBL" id="AP024485">
    <property type="protein sequence ID" value="BCS89448.1"/>
    <property type="molecule type" value="Genomic_DNA"/>
</dbReference>
<evidence type="ECO:0000256" key="1">
    <source>
        <dbReference type="ARBA" id="ARBA00008270"/>
    </source>
</evidence>
<dbReference type="SUPFAM" id="SSF54506">
    <property type="entry name" value="Diaminopimelate epimerase-like"/>
    <property type="match status" value="1"/>
</dbReference>